<dbReference type="Gene3D" id="1.20.58.90">
    <property type="match status" value="1"/>
</dbReference>
<feature type="non-terminal residue" evidence="8">
    <location>
        <position position="56"/>
    </location>
</feature>
<dbReference type="SUPFAM" id="SSF46988">
    <property type="entry name" value="Tubulin chaperone cofactor A"/>
    <property type="match status" value="1"/>
</dbReference>
<keyword evidence="9" id="KW-1185">Reference proteome</keyword>
<proteinExistence type="inferred from homology"/>
<accession>A0A091US33</accession>
<keyword evidence="6" id="KW-0206">Cytoskeleton</keyword>
<evidence type="ECO:0000256" key="1">
    <source>
        <dbReference type="ARBA" id="ARBA00003046"/>
    </source>
</evidence>
<dbReference type="AlphaFoldDB" id="A0A091US33"/>
<evidence type="ECO:0000256" key="3">
    <source>
        <dbReference type="ARBA" id="ARBA00015002"/>
    </source>
</evidence>
<dbReference type="PANTHER" id="PTHR21500">
    <property type="entry name" value="TUBULIN-SPECIFIC CHAPERONE A"/>
    <property type="match status" value="1"/>
</dbReference>
<organism evidence="8 9">
    <name type="scientific">Nipponia nippon</name>
    <name type="common">Crested ibis</name>
    <name type="synonym">Ibis nippon</name>
    <dbReference type="NCBI Taxonomy" id="128390"/>
    <lineage>
        <taxon>Eukaryota</taxon>
        <taxon>Metazoa</taxon>
        <taxon>Chordata</taxon>
        <taxon>Craniata</taxon>
        <taxon>Vertebrata</taxon>
        <taxon>Euteleostomi</taxon>
        <taxon>Archelosauria</taxon>
        <taxon>Archosauria</taxon>
        <taxon>Dinosauria</taxon>
        <taxon>Saurischia</taxon>
        <taxon>Theropoda</taxon>
        <taxon>Coelurosauria</taxon>
        <taxon>Aves</taxon>
        <taxon>Neognathae</taxon>
        <taxon>Neoaves</taxon>
        <taxon>Aequornithes</taxon>
        <taxon>Pelecaniformes</taxon>
        <taxon>Threskiornithidae</taxon>
        <taxon>Nipponia</taxon>
    </lineage>
</organism>
<dbReference type="Pfam" id="PF02970">
    <property type="entry name" value="TBCA"/>
    <property type="match status" value="1"/>
</dbReference>
<keyword evidence="7" id="KW-0175">Coiled coil</keyword>
<protein>
    <recommendedName>
        <fullName evidence="3 6">Tubulin-specific chaperone A</fullName>
    </recommendedName>
</protein>
<name>A0A091US33_NIPNI</name>
<keyword evidence="4 6" id="KW-0143">Chaperone</keyword>
<feature type="coiled-coil region" evidence="7">
    <location>
        <begin position="19"/>
        <end position="52"/>
    </location>
</feature>
<sequence length="56" mass="6612">QIEILQESRMMIPDCQRRLEVAHADLIQLLENEKELEEAEEYKEARSILESVKLEA</sequence>
<dbReference type="GO" id="GO:0048487">
    <property type="term" value="F:beta-tubulin binding"/>
    <property type="evidence" value="ECO:0007669"/>
    <property type="project" value="InterPro"/>
</dbReference>
<dbReference type="STRING" id="128390.A0A091US33"/>
<evidence type="ECO:0000256" key="5">
    <source>
        <dbReference type="ARBA" id="ARBA00026055"/>
    </source>
</evidence>
<evidence type="ECO:0000256" key="7">
    <source>
        <dbReference type="SAM" id="Coils"/>
    </source>
</evidence>
<comment type="similarity">
    <text evidence="2 6">Belongs to the TBCA family.</text>
</comment>
<dbReference type="GO" id="GO:0005829">
    <property type="term" value="C:cytosol"/>
    <property type="evidence" value="ECO:0007669"/>
    <property type="project" value="TreeGrafter"/>
</dbReference>
<comment type="subunit">
    <text evidence="5 6">Supercomplex made of cofactors A to E. Cofactors A and D function by capturing and stabilizing tubulin in a quasi-native conformation. Cofactor E binds to the cofactor D-tubulin complex; interaction with cofactor C then causes the release of tubulin polypeptides that are committed to the native state.</text>
</comment>
<dbReference type="EMBL" id="KL409920">
    <property type="protein sequence ID" value="KFQ92760.1"/>
    <property type="molecule type" value="Genomic_DNA"/>
</dbReference>
<dbReference type="InterPro" id="IPR036126">
    <property type="entry name" value="TBCA_sf"/>
</dbReference>
<comment type="subcellular location">
    <subcellularLocation>
        <location evidence="6">Cytoplasm</location>
        <location evidence="6">Cytoskeleton</location>
    </subcellularLocation>
</comment>
<keyword evidence="6" id="KW-0963">Cytoplasm</keyword>
<dbReference type="PANTHER" id="PTHR21500:SF0">
    <property type="entry name" value="TUBULIN-SPECIFIC CHAPERONE A"/>
    <property type="match status" value="1"/>
</dbReference>
<evidence type="ECO:0000256" key="6">
    <source>
        <dbReference type="RuleBase" id="RU364030"/>
    </source>
</evidence>
<evidence type="ECO:0000313" key="9">
    <source>
        <dbReference type="Proteomes" id="UP000053283"/>
    </source>
</evidence>
<feature type="non-terminal residue" evidence="8">
    <location>
        <position position="1"/>
    </location>
</feature>
<dbReference type="GO" id="GO:0007021">
    <property type="term" value="P:tubulin complex assembly"/>
    <property type="evidence" value="ECO:0007669"/>
    <property type="project" value="UniProtKB-UniRule"/>
</dbReference>
<evidence type="ECO:0000313" key="8">
    <source>
        <dbReference type="EMBL" id="KFQ92760.1"/>
    </source>
</evidence>
<reference evidence="8 9" key="1">
    <citation type="submission" date="2014-04" db="EMBL/GenBank/DDBJ databases">
        <title>Genome evolution of avian class.</title>
        <authorList>
            <person name="Zhang G."/>
            <person name="Li C."/>
        </authorList>
    </citation>
    <scope>NUCLEOTIDE SEQUENCE [LARGE SCALE GENOMIC DNA]</scope>
    <source>
        <strain evidence="8">BGI_Y956</strain>
    </source>
</reference>
<keyword evidence="6" id="KW-0493">Microtubule</keyword>
<dbReference type="GO" id="GO:0007023">
    <property type="term" value="P:post-chaperonin tubulin folding pathway"/>
    <property type="evidence" value="ECO:0007669"/>
    <property type="project" value="UniProtKB-UniRule"/>
</dbReference>
<dbReference type="GO" id="GO:0005874">
    <property type="term" value="C:microtubule"/>
    <property type="evidence" value="ECO:0007669"/>
    <property type="project" value="UniProtKB-KW"/>
</dbReference>
<evidence type="ECO:0000256" key="4">
    <source>
        <dbReference type="ARBA" id="ARBA00023186"/>
    </source>
</evidence>
<dbReference type="InterPro" id="IPR004226">
    <property type="entry name" value="TBCA"/>
</dbReference>
<comment type="function">
    <text evidence="1">Tubulin-folding protein; involved in the early step of the tubulin folding pathway.</text>
</comment>
<dbReference type="Proteomes" id="UP000053283">
    <property type="component" value="Unassembled WGS sequence"/>
</dbReference>
<evidence type="ECO:0000256" key="2">
    <source>
        <dbReference type="ARBA" id="ARBA00006806"/>
    </source>
</evidence>
<gene>
    <name evidence="8" type="ORF">Y956_16322</name>
</gene>